<name>A0AAW5ARM1_9NEIS</name>
<evidence type="ECO:0000313" key="7">
    <source>
        <dbReference type="EMBL" id="MCF7530048.1"/>
    </source>
</evidence>
<dbReference type="NCBIfam" id="TIGR03026">
    <property type="entry name" value="NDP-sugDHase"/>
    <property type="match status" value="1"/>
</dbReference>
<dbReference type="InterPro" id="IPR014027">
    <property type="entry name" value="UDP-Glc/GDP-Man_DH_C"/>
</dbReference>
<dbReference type="PIRSF" id="PIRSF500136">
    <property type="entry name" value="UDP_ManNAc_DH"/>
    <property type="match status" value="1"/>
</dbReference>
<keyword evidence="3" id="KW-0520">NAD</keyword>
<dbReference type="InterPro" id="IPR036220">
    <property type="entry name" value="UDP-Glc/GDP-Man_DH_C_sf"/>
</dbReference>
<proteinExistence type="inferred from homology"/>
<dbReference type="EMBL" id="JAKKDL010000007">
    <property type="protein sequence ID" value="MCF7530048.1"/>
    <property type="molecule type" value="Genomic_DNA"/>
</dbReference>
<gene>
    <name evidence="7" type="primary">wecC</name>
    <name evidence="7" type="ORF">L4H06_07410</name>
</gene>
<evidence type="ECO:0000256" key="3">
    <source>
        <dbReference type="ARBA" id="ARBA00023027"/>
    </source>
</evidence>
<feature type="domain" description="UDP-glucose/GDP-mannose dehydrogenase C-terminal" evidence="6">
    <location>
        <begin position="326"/>
        <end position="422"/>
    </location>
</feature>
<dbReference type="Pfam" id="PF03720">
    <property type="entry name" value="UDPG_MGDP_dh_C"/>
    <property type="match status" value="1"/>
</dbReference>
<evidence type="ECO:0000259" key="6">
    <source>
        <dbReference type="SMART" id="SM00984"/>
    </source>
</evidence>
<dbReference type="SUPFAM" id="SSF48179">
    <property type="entry name" value="6-phosphogluconate dehydrogenase C-terminal domain-like"/>
    <property type="match status" value="1"/>
</dbReference>
<reference evidence="7" key="1">
    <citation type="submission" date="2022-01" db="EMBL/GenBank/DDBJ databases">
        <title>Neisseria sp. ZJ104.</title>
        <authorList>
            <person name="Yang C."/>
        </authorList>
    </citation>
    <scope>NUCLEOTIDE SEQUENCE</scope>
    <source>
        <strain evidence="7">ZJ104</strain>
    </source>
</reference>
<dbReference type="Proteomes" id="UP001201397">
    <property type="component" value="Unassembled WGS sequence"/>
</dbReference>
<evidence type="ECO:0000256" key="1">
    <source>
        <dbReference type="ARBA" id="ARBA00006601"/>
    </source>
</evidence>
<dbReference type="SUPFAM" id="SSF51735">
    <property type="entry name" value="NAD(P)-binding Rossmann-fold domains"/>
    <property type="match status" value="1"/>
</dbReference>
<dbReference type="GO" id="GO:0016628">
    <property type="term" value="F:oxidoreductase activity, acting on the CH-CH group of donors, NAD or NADP as acceptor"/>
    <property type="evidence" value="ECO:0007669"/>
    <property type="project" value="InterPro"/>
</dbReference>
<dbReference type="InterPro" id="IPR008927">
    <property type="entry name" value="6-PGluconate_DH-like_C_sf"/>
</dbReference>
<dbReference type="GO" id="GO:0051287">
    <property type="term" value="F:NAD binding"/>
    <property type="evidence" value="ECO:0007669"/>
    <property type="project" value="InterPro"/>
</dbReference>
<dbReference type="InterPro" id="IPR001732">
    <property type="entry name" value="UDP-Glc/GDP-Man_DH_N"/>
</dbReference>
<dbReference type="AlphaFoldDB" id="A0AAW5ARM1"/>
<organism evidence="7 8">
    <name type="scientific">Neisseria lisongii</name>
    <dbReference type="NCBI Taxonomy" id="2912188"/>
    <lineage>
        <taxon>Bacteria</taxon>
        <taxon>Pseudomonadati</taxon>
        <taxon>Pseudomonadota</taxon>
        <taxon>Betaproteobacteria</taxon>
        <taxon>Neisseriales</taxon>
        <taxon>Neisseriaceae</taxon>
        <taxon>Neisseria</taxon>
    </lineage>
</organism>
<dbReference type="InterPro" id="IPR028359">
    <property type="entry name" value="UDP_ManNAc/GlcNAc_DH"/>
</dbReference>
<dbReference type="NCBIfam" id="NF008286">
    <property type="entry name" value="PRK11064.1"/>
    <property type="match status" value="1"/>
</dbReference>
<dbReference type="Pfam" id="PF00984">
    <property type="entry name" value="UDPG_MGDP_dh"/>
    <property type="match status" value="1"/>
</dbReference>
<dbReference type="RefSeq" id="WP_237092938.1">
    <property type="nucleotide sequence ID" value="NZ_JAKKDL010000007.1"/>
</dbReference>
<evidence type="ECO:0000256" key="2">
    <source>
        <dbReference type="ARBA" id="ARBA00023002"/>
    </source>
</evidence>
<dbReference type="SUPFAM" id="SSF52413">
    <property type="entry name" value="UDP-glucose/GDP-mannose dehydrogenase C-terminal domain"/>
    <property type="match status" value="1"/>
</dbReference>
<dbReference type="PANTHER" id="PTHR43491:SF1">
    <property type="entry name" value="UDP-N-ACETYL-D-MANNOSAMINE DEHYDROGENASE"/>
    <property type="match status" value="1"/>
</dbReference>
<comment type="caution">
    <text evidence="7">The sequence shown here is derived from an EMBL/GenBank/DDBJ whole genome shotgun (WGS) entry which is preliminary data.</text>
</comment>
<dbReference type="FunFam" id="3.40.50.720:FF:000139">
    <property type="entry name" value="UDP-N-acetyl-D-mannosamine dehydrogenase"/>
    <property type="match status" value="1"/>
</dbReference>
<dbReference type="GO" id="GO:0016616">
    <property type="term" value="F:oxidoreductase activity, acting on the CH-OH group of donors, NAD or NADP as acceptor"/>
    <property type="evidence" value="ECO:0007669"/>
    <property type="project" value="InterPro"/>
</dbReference>
<dbReference type="Gene3D" id="3.40.50.720">
    <property type="entry name" value="NAD(P)-binding Rossmann-like Domain"/>
    <property type="match status" value="2"/>
</dbReference>
<dbReference type="Pfam" id="PF03721">
    <property type="entry name" value="UDPG_MGDP_dh_N"/>
    <property type="match status" value="1"/>
</dbReference>
<comment type="similarity">
    <text evidence="1 5">Belongs to the UDP-glucose/GDP-mannose dehydrogenase family.</text>
</comment>
<dbReference type="InterPro" id="IPR017476">
    <property type="entry name" value="UDP-Glc/GDP-Man"/>
</dbReference>
<keyword evidence="2 7" id="KW-0560">Oxidoreductase</keyword>
<protein>
    <recommendedName>
        <fullName evidence="4">NDP-N-acetyl-D-galactosaminuronic acid dehydrogenase</fullName>
    </recommendedName>
</protein>
<dbReference type="PANTHER" id="PTHR43491">
    <property type="entry name" value="UDP-N-ACETYL-D-MANNOSAMINE DEHYDROGENASE"/>
    <property type="match status" value="1"/>
</dbReference>
<sequence>MNTNKTVSVIGLGYIGLPTATMFAQHGVRVIGVDVNQFAVETINQGKIHIVEPDLDTAVHQCVSQGTLKATLTPEKADAFLIAVPTPFKGDNYEPDLSYIEAACKAIAPVLEKGNLVILESTSPVGATEKMADWLALARPDLSFPQHQGENSDIRIAHCPERVLPGQVMRELIENDRIVGGMTNKCSQQAAQLYKIFVKGDCIITNSRTAEMCKLTENSFRDVNIAFANELSIICDKLNINVWELISLANRHPRVNILQPGCGVGGHCIAVDPWFIVNKTPELAKIIHTARLVNDSKPEWVIGKVNDAVIQVLQTTGKNIQDIKIACLGLAFKPDIDDLRESPALKITEKLADKYPNQIYAVEPNIEQLPEKLAAKNIQLIPLKQALDSVDVIVVLVDHCEFKQVNSILGKAVVDTKGIWSE</sequence>
<dbReference type="InterPro" id="IPR036291">
    <property type="entry name" value="NAD(P)-bd_dom_sf"/>
</dbReference>
<dbReference type="InterPro" id="IPR014026">
    <property type="entry name" value="UDP-Glc/GDP-Man_DH_dimer"/>
</dbReference>
<dbReference type="PIRSF" id="PIRSF000124">
    <property type="entry name" value="UDPglc_GDPman_dh"/>
    <property type="match status" value="1"/>
</dbReference>
<evidence type="ECO:0000256" key="5">
    <source>
        <dbReference type="PIRNR" id="PIRNR000124"/>
    </source>
</evidence>
<dbReference type="SMART" id="SM00984">
    <property type="entry name" value="UDPG_MGDP_dh_C"/>
    <property type="match status" value="1"/>
</dbReference>
<dbReference type="GO" id="GO:0000271">
    <property type="term" value="P:polysaccharide biosynthetic process"/>
    <property type="evidence" value="ECO:0007669"/>
    <property type="project" value="InterPro"/>
</dbReference>
<accession>A0AAW5ARM1</accession>
<evidence type="ECO:0000313" key="8">
    <source>
        <dbReference type="Proteomes" id="UP001201397"/>
    </source>
</evidence>
<evidence type="ECO:0000256" key="4">
    <source>
        <dbReference type="ARBA" id="ARBA00069634"/>
    </source>
</evidence>
<dbReference type="Gene3D" id="1.20.5.100">
    <property type="entry name" value="Cytochrome c1, transmembrane anchor, C-terminal"/>
    <property type="match status" value="1"/>
</dbReference>